<name>A0A143CAU3_9ACTN</name>
<dbReference type="PRINTS" id="PR01166">
    <property type="entry name" value="CYCOXIDASEII"/>
</dbReference>
<dbReference type="PANTHER" id="PTHR22888">
    <property type="entry name" value="CYTOCHROME C OXIDASE, SUBUNIT II"/>
    <property type="match status" value="1"/>
</dbReference>
<dbReference type="SUPFAM" id="SSF49503">
    <property type="entry name" value="Cupredoxins"/>
    <property type="match status" value="1"/>
</dbReference>
<gene>
    <name evidence="16" type="ORF">A4E84_36880</name>
</gene>
<evidence type="ECO:0000256" key="14">
    <source>
        <dbReference type="SAM" id="Phobius"/>
    </source>
</evidence>
<dbReference type="PANTHER" id="PTHR22888:SF9">
    <property type="entry name" value="CYTOCHROME C OXIDASE SUBUNIT 2"/>
    <property type="match status" value="1"/>
</dbReference>
<dbReference type="GO" id="GO:0016020">
    <property type="term" value="C:membrane"/>
    <property type="evidence" value="ECO:0007669"/>
    <property type="project" value="UniProtKB-SubCell"/>
</dbReference>
<accession>A0A143CAU3</accession>
<dbReference type="RefSeq" id="WP_062930706.1">
    <property type="nucleotide sequence ID" value="NZ_CP015098.1"/>
</dbReference>
<dbReference type="Pfam" id="PF00116">
    <property type="entry name" value="COX2"/>
    <property type="match status" value="1"/>
</dbReference>
<comment type="similarity">
    <text evidence="2">Belongs to the cytochrome c oxidase subunit 2 family.</text>
</comment>
<dbReference type="GO" id="GO:0016491">
    <property type="term" value="F:oxidoreductase activity"/>
    <property type="evidence" value="ECO:0007669"/>
    <property type="project" value="InterPro"/>
</dbReference>
<keyword evidence="10 14" id="KW-0472">Membrane</keyword>
<evidence type="ECO:0000256" key="11">
    <source>
        <dbReference type="ARBA" id="ARBA00024688"/>
    </source>
</evidence>
<keyword evidence="5 14" id="KW-0812">Transmembrane</keyword>
<evidence type="ECO:0000256" key="1">
    <source>
        <dbReference type="ARBA" id="ARBA00004141"/>
    </source>
</evidence>
<comment type="catalytic activity">
    <reaction evidence="13">
        <text>4 Fe(II)-[cytochrome c] + O2 + 8 H(+)(in) = 4 Fe(III)-[cytochrome c] + 2 H2O + 4 H(+)(out)</text>
        <dbReference type="Rhea" id="RHEA:11436"/>
        <dbReference type="Rhea" id="RHEA-COMP:10350"/>
        <dbReference type="Rhea" id="RHEA-COMP:14399"/>
        <dbReference type="ChEBI" id="CHEBI:15377"/>
        <dbReference type="ChEBI" id="CHEBI:15378"/>
        <dbReference type="ChEBI" id="CHEBI:15379"/>
        <dbReference type="ChEBI" id="CHEBI:29033"/>
        <dbReference type="ChEBI" id="CHEBI:29034"/>
        <dbReference type="EC" id="7.1.1.9"/>
    </reaction>
</comment>
<evidence type="ECO:0000256" key="3">
    <source>
        <dbReference type="ARBA" id="ARBA00022448"/>
    </source>
</evidence>
<dbReference type="GO" id="GO:0004129">
    <property type="term" value="F:cytochrome-c oxidase activity"/>
    <property type="evidence" value="ECO:0007669"/>
    <property type="project" value="UniProtKB-EC"/>
</dbReference>
<keyword evidence="9" id="KW-0186">Copper</keyword>
<dbReference type="EMBL" id="CP015098">
    <property type="protein sequence ID" value="AMW14566.1"/>
    <property type="molecule type" value="Genomic_DNA"/>
</dbReference>
<dbReference type="Proteomes" id="UP000076096">
    <property type="component" value="Chromosome"/>
</dbReference>
<sequence length="214" mass="24546">MKQRHVFGDTFALEAIVAAVVFLVVAALFGYALVMRRAARRVTPSVRAERPRLEAYYVGVLAAFAVFLVAWTAWQNNREHHQTAERPVRVDVSAFQWCWNFSYPQAPDSREVDGTCRGDDLPTVVVPTGRPVEFHLTSRDVIHSMWIPHLRYKMDAFPDHMNTFTVTLDKEGRWMGKCAEFCGQLHYKMHFWLKAVSPEEYDRWLQDGGQGAAA</sequence>
<evidence type="ECO:0000313" key="17">
    <source>
        <dbReference type="Proteomes" id="UP000076096"/>
    </source>
</evidence>
<feature type="transmembrane region" description="Helical" evidence="14">
    <location>
        <begin position="55"/>
        <end position="74"/>
    </location>
</feature>
<keyword evidence="17" id="KW-1185">Reference proteome</keyword>
<dbReference type="PROSITE" id="PS50857">
    <property type="entry name" value="COX2_CUA"/>
    <property type="match status" value="1"/>
</dbReference>
<dbReference type="Gene3D" id="2.60.40.420">
    <property type="entry name" value="Cupredoxins - blue copper proteins"/>
    <property type="match status" value="1"/>
</dbReference>
<comment type="subcellular location">
    <subcellularLocation>
        <location evidence="1">Membrane</location>
        <topology evidence="1">Multi-pass membrane protein</topology>
    </subcellularLocation>
</comment>
<keyword evidence="6" id="KW-0479">Metal-binding</keyword>
<evidence type="ECO:0000256" key="10">
    <source>
        <dbReference type="ARBA" id="ARBA00023136"/>
    </source>
</evidence>
<evidence type="ECO:0000313" key="16">
    <source>
        <dbReference type="EMBL" id="AMW14566.1"/>
    </source>
</evidence>
<evidence type="ECO:0000259" key="15">
    <source>
        <dbReference type="PROSITE" id="PS50857"/>
    </source>
</evidence>
<reference evidence="17" key="1">
    <citation type="submission" date="2016-04" db="EMBL/GenBank/DDBJ databases">
        <authorList>
            <person name="Zhang B."/>
        </authorList>
    </citation>
    <scope>NUCLEOTIDE SEQUENCE [LARGE SCALE GENOMIC DNA]</scope>
    <source>
        <strain evidence="17">S10</strain>
    </source>
</reference>
<organism evidence="16 17">
    <name type="scientific">Streptomyces qaidamensis</name>
    <dbReference type="NCBI Taxonomy" id="1783515"/>
    <lineage>
        <taxon>Bacteria</taxon>
        <taxon>Bacillati</taxon>
        <taxon>Actinomycetota</taxon>
        <taxon>Actinomycetes</taxon>
        <taxon>Kitasatosporales</taxon>
        <taxon>Streptomycetaceae</taxon>
        <taxon>Streptomyces</taxon>
        <taxon>Streptomyces aurantiacus group</taxon>
    </lineage>
</organism>
<dbReference type="GO" id="GO:0042773">
    <property type="term" value="P:ATP synthesis coupled electron transport"/>
    <property type="evidence" value="ECO:0007669"/>
    <property type="project" value="TreeGrafter"/>
</dbReference>
<proteinExistence type="inferred from homology"/>
<dbReference type="STRING" id="1783515.A4E84_36880"/>
<dbReference type="InterPro" id="IPR014222">
    <property type="entry name" value="Cyt_c_oxidase_su2"/>
</dbReference>
<evidence type="ECO:0000256" key="5">
    <source>
        <dbReference type="ARBA" id="ARBA00022692"/>
    </source>
</evidence>
<dbReference type="PROSITE" id="PS00078">
    <property type="entry name" value="COX2"/>
    <property type="match status" value="1"/>
</dbReference>
<keyword evidence="8 14" id="KW-1133">Transmembrane helix</keyword>
<evidence type="ECO:0000256" key="13">
    <source>
        <dbReference type="ARBA" id="ARBA00047816"/>
    </source>
</evidence>
<dbReference type="NCBIfam" id="TIGR02866">
    <property type="entry name" value="CoxB"/>
    <property type="match status" value="1"/>
</dbReference>
<dbReference type="InterPro" id="IPR045187">
    <property type="entry name" value="CcO_II"/>
</dbReference>
<keyword evidence="4" id="KW-0679">Respiratory chain</keyword>
<dbReference type="AlphaFoldDB" id="A0A143CAU3"/>
<evidence type="ECO:0000256" key="9">
    <source>
        <dbReference type="ARBA" id="ARBA00023008"/>
    </source>
</evidence>
<evidence type="ECO:0000256" key="4">
    <source>
        <dbReference type="ARBA" id="ARBA00022660"/>
    </source>
</evidence>
<dbReference type="InterPro" id="IPR008972">
    <property type="entry name" value="Cupredoxin"/>
</dbReference>
<dbReference type="InterPro" id="IPR002429">
    <property type="entry name" value="CcO_II-like_C"/>
</dbReference>
<dbReference type="KEGG" id="stsi:A4E84_36880"/>
<keyword evidence="7" id="KW-0249">Electron transport</keyword>
<evidence type="ECO:0000256" key="12">
    <source>
        <dbReference type="ARBA" id="ARBA00031399"/>
    </source>
</evidence>
<comment type="function">
    <text evidence="11">Subunits I and II form the functional core of the enzyme complex. Electrons originating in cytochrome c are transferred via heme a and Cu(A) to the binuclear center formed by heme a3 and Cu(B).</text>
</comment>
<evidence type="ECO:0000256" key="7">
    <source>
        <dbReference type="ARBA" id="ARBA00022982"/>
    </source>
</evidence>
<evidence type="ECO:0000256" key="8">
    <source>
        <dbReference type="ARBA" id="ARBA00022989"/>
    </source>
</evidence>
<dbReference type="GO" id="GO:0005507">
    <property type="term" value="F:copper ion binding"/>
    <property type="evidence" value="ECO:0007669"/>
    <property type="project" value="InterPro"/>
</dbReference>
<keyword evidence="3" id="KW-0813">Transport</keyword>
<evidence type="ECO:0000256" key="2">
    <source>
        <dbReference type="ARBA" id="ARBA00007866"/>
    </source>
</evidence>
<feature type="domain" description="Cytochrome oxidase subunit II copper A binding" evidence="15">
    <location>
        <begin position="85"/>
        <end position="207"/>
    </location>
</feature>
<evidence type="ECO:0000256" key="6">
    <source>
        <dbReference type="ARBA" id="ARBA00022723"/>
    </source>
</evidence>
<feature type="transmembrane region" description="Helical" evidence="14">
    <location>
        <begin position="12"/>
        <end position="34"/>
    </location>
</feature>
<protein>
    <recommendedName>
        <fullName evidence="12">Cytochrome aa3 subunit 2</fullName>
    </recommendedName>
</protein>
<dbReference type="InterPro" id="IPR001505">
    <property type="entry name" value="Copper_CuA"/>
</dbReference>